<dbReference type="EMBL" id="JH767193">
    <property type="protein sequence ID" value="EQC28637.1"/>
    <property type="molecule type" value="Genomic_DNA"/>
</dbReference>
<dbReference type="InterPro" id="IPR048263">
    <property type="entry name" value="Arb2"/>
</dbReference>
<dbReference type="GO" id="GO:0035197">
    <property type="term" value="F:siRNA binding"/>
    <property type="evidence" value="ECO:0007669"/>
    <property type="project" value="TreeGrafter"/>
</dbReference>
<organism evidence="2 3">
    <name type="scientific">Saprolegnia diclina (strain VS20)</name>
    <dbReference type="NCBI Taxonomy" id="1156394"/>
    <lineage>
        <taxon>Eukaryota</taxon>
        <taxon>Sar</taxon>
        <taxon>Stramenopiles</taxon>
        <taxon>Oomycota</taxon>
        <taxon>Saprolegniomycetes</taxon>
        <taxon>Saprolegniales</taxon>
        <taxon>Saprolegniaceae</taxon>
        <taxon>Saprolegnia</taxon>
    </lineage>
</organism>
<reference evidence="2 3" key="1">
    <citation type="submission" date="2012-04" db="EMBL/GenBank/DDBJ databases">
        <title>The Genome Sequence of Saprolegnia declina VS20.</title>
        <authorList>
            <consortium name="The Broad Institute Genome Sequencing Platform"/>
            <person name="Russ C."/>
            <person name="Nusbaum C."/>
            <person name="Tyler B."/>
            <person name="van West P."/>
            <person name="Dieguez-Uribeondo J."/>
            <person name="de Bruijn I."/>
            <person name="Tripathy S."/>
            <person name="Jiang R."/>
            <person name="Young S.K."/>
            <person name="Zeng Q."/>
            <person name="Gargeya S."/>
            <person name="Fitzgerald M."/>
            <person name="Haas B."/>
            <person name="Abouelleil A."/>
            <person name="Alvarado L."/>
            <person name="Arachchi H.M."/>
            <person name="Berlin A."/>
            <person name="Chapman S.B."/>
            <person name="Goldberg J."/>
            <person name="Griggs A."/>
            <person name="Gujja S."/>
            <person name="Hansen M."/>
            <person name="Howarth C."/>
            <person name="Imamovic A."/>
            <person name="Larimer J."/>
            <person name="McCowen C."/>
            <person name="Montmayeur A."/>
            <person name="Murphy C."/>
            <person name="Neiman D."/>
            <person name="Pearson M."/>
            <person name="Priest M."/>
            <person name="Roberts A."/>
            <person name="Saif S."/>
            <person name="Shea T."/>
            <person name="Sisk P."/>
            <person name="Sykes S."/>
            <person name="Wortman J."/>
            <person name="Nusbaum C."/>
            <person name="Birren B."/>
        </authorList>
    </citation>
    <scope>NUCLEOTIDE SEQUENCE [LARGE SCALE GENOMIC DNA]</scope>
    <source>
        <strain evidence="2 3">VS20</strain>
    </source>
</reference>
<dbReference type="InParanoid" id="T0RG26"/>
<dbReference type="PANTHER" id="PTHR21357:SF4">
    <property type="entry name" value="FAM172 FAMILY PROTEIN HOMOLOG CG10038"/>
    <property type="match status" value="1"/>
</dbReference>
<dbReference type="RefSeq" id="XP_008618034.1">
    <property type="nucleotide sequence ID" value="XM_008619812.1"/>
</dbReference>
<dbReference type="VEuPathDB" id="FungiDB:SDRG_13715"/>
<protein>
    <recommendedName>
        <fullName evidence="1">Arb2 domain-containing protein</fullName>
    </recommendedName>
</protein>
<dbReference type="Gene3D" id="2.30.29.30">
    <property type="entry name" value="Pleckstrin-homology domain (PH domain)/Phosphotyrosine-binding domain (PTB)"/>
    <property type="match status" value="1"/>
</dbReference>
<dbReference type="GeneID" id="19954442"/>
<proteinExistence type="predicted"/>
<evidence type="ECO:0000313" key="2">
    <source>
        <dbReference type="EMBL" id="EQC28637.1"/>
    </source>
</evidence>
<keyword evidence="3" id="KW-1185">Reference proteome</keyword>
<dbReference type="InterPro" id="IPR053858">
    <property type="entry name" value="Arb2_dom"/>
</dbReference>
<dbReference type="OrthoDB" id="421951at2759"/>
<dbReference type="AlphaFoldDB" id="T0RG26"/>
<dbReference type="GO" id="GO:0005634">
    <property type="term" value="C:nucleus"/>
    <property type="evidence" value="ECO:0007669"/>
    <property type="project" value="TreeGrafter"/>
</dbReference>
<sequence length="426" mass="47585">MAATTTTTPLLRGTLLVRREHEDWRPRLVELDAHRLIRVLRISDVHHNVAQAEVILTDRDAWIRVQDVGVHPHCFVLKTKDTRVLLAATSDDGMWRWIDFLLEHHCASLVEADDMTRPSLMLWRQSSLDERMTQRESTLDLSQSVHFVPQETDLAVLGAEVQRVMTSQLGMQLLSLPHETALSKCHVFVSDGWQRASKLLLLIGNASPHTPPGIWSRHGCTRLGTERGSMLPYLVRAHATGFGTIVLDMGTHSNIFATGRGRVKVPVKGNETPEAHIKYVWTQLLPATTARDVVAIAYGHGGTAVQDFLHLHPPSLASLRAVAFLDSHHTPEDDVVGRFLRARSVSWECCGTVATGAPLHKVPPMRRTELFDAQVAGWRLSTGPDEDMTPLLALPMVFEYLEFCLDVDDDESPGVCSDRWVAMRVN</sequence>
<dbReference type="STRING" id="1156394.T0RG26"/>
<dbReference type="Pfam" id="PF22749">
    <property type="entry name" value="Arb2"/>
    <property type="match status" value="1"/>
</dbReference>
<dbReference type="OMA" id="WRWIDFL"/>
<dbReference type="eggNOG" id="KOG3967">
    <property type="taxonomic scope" value="Eukaryota"/>
</dbReference>
<evidence type="ECO:0000259" key="1">
    <source>
        <dbReference type="Pfam" id="PF22749"/>
    </source>
</evidence>
<gene>
    <name evidence="2" type="ORF">SDRG_13715</name>
</gene>
<evidence type="ECO:0000313" key="3">
    <source>
        <dbReference type="Proteomes" id="UP000030762"/>
    </source>
</evidence>
<dbReference type="Proteomes" id="UP000030762">
    <property type="component" value="Unassembled WGS sequence"/>
</dbReference>
<accession>T0RG26</accession>
<dbReference type="InterPro" id="IPR011993">
    <property type="entry name" value="PH-like_dom_sf"/>
</dbReference>
<dbReference type="SUPFAM" id="SSF50729">
    <property type="entry name" value="PH domain-like"/>
    <property type="match status" value="1"/>
</dbReference>
<name>T0RG26_SAPDV</name>
<dbReference type="PANTHER" id="PTHR21357">
    <property type="entry name" value="FAM172 FAMILY PROTEIN HOMOLOG CG10038"/>
    <property type="match status" value="1"/>
</dbReference>
<feature type="domain" description="Arb2" evidence="1">
    <location>
        <begin position="161"/>
        <end position="347"/>
    </location>
</feature>
<dbReference type="GO" id="GO:0031048">
    <property type="term" value="P:regulatory ncRNA-mediated heterochromatin formation"/>
    <property type="evidence" value="ECO:0007669"/>
    <property type="project" value="TreeGrafter"/>
</dbReference>